<dbReference type="Pfam" id="PF06568">
    <property type="entry name" value="YjiS-like"/>
    <property type="match status" value="1"/>
</dbReference>
<protein>
    <submittedName>
        <fullName evidence="2">DUF1127 domain-containing protein</fullName>
    </submittedName>
</protein>
<gene>
    <name evidence="2" type="ORF">J0X15_10095</name>
</gene>
<comment type="caution">
    <text evidence="2">The sequence shown here is derived from an EMBL/GenBank/DDBJ whole genome shotgun (WGS) entry which is preliminary data.</text>
</comment>
<feature type="domain" description="YjiS-like" evidence="1">
    <location>
        <begin position="32"/>
        <end position="58"/>
    </location>
</feature>
<organism evidence="2 3">
    <name type="scientific">Roseibium limicola</name>
    <dbReference type="NCBI Taxonomy" id="2816037"/>
    <lineage>
        <taxon>Bacteria</taxon>
        <taxon>Pseudomonadati</taxon>
        <taxon>Pseudomonadota</taxon>
        <taxon>Alphaproteobacteria</taxon>
        <taxon>Hyphomicrobiales</taxon>
        <taxon>Stappiaceae</taxon>
        <taxon>Roseibium</taxon>
    </lineage>
</organism>
<reference evidence="2" key="1">
    <citation type="submission" date="2021-03" db="EMBL/GenBank/DDBJ databases">
        <title>Roseibium sp. CAU 1637 isolated from Incheon.</title>
        <authorList>
            <person name="Kim W."/>
        </authorList>
    </citation>
    <scope>NUCLEOTIDE SEQUENCE</scope>
    <source>
        <strain evidence="2">CAU 1637</strain>
    </source>
</reference>
<proteinExistence type="predicted"/>
<dbReference type="Proteomes" id="UP000664779">
    <property type="component" value="Unassembled WGS sequence"/>
</dbReference>
<dbReference type="InterPro" id="IPR009506">
    <property type="entry name" value="YjiS-like"/>
</dbReference>
<evidence type="ECO:0000313" key="3">
    <source>
        <dbReference type="Proteomes" id="UP000664779"/>
    </source>
</evidence>
<evidence type="ECO:0000259" key="1">
    <source>
        <dbReference type="Pfam" id="PF06568"/>
    </source>
</evidence>
<sequence length="78" mass="9110">MAYQQTTALRSQVSLLRLVLNVIRHGVLALLLANRRRRSLRALEALDERLLKDVGLQRTVSGYQVDLQRDVSRVRRWQ</sequence>
<dbReference type="AlphaFoldDB" id="A0A939EPH5"/>
<dbReference type="EMBL" id="JAFLNF010000004">
    <property type="protein sequence ID" value="MBO0345571.1"/>
    <property type="molecule type" value="Genomic_DNA"/>
</dbReference>
<accession>A0A939EPH5</accession>
<keyword evidence="3" id="KW-1185">Reference proteome</keyword>
<evidence type="ECO:0000313" key="2">
    <source>
        <dbReference type="EMBL" id="MBO0345571.1"/>
    </source>
</evidence>
<dbReference type="RefSeq" id="WP_206940335.1">
    <property type="nucleotide sequence ID" value="NZ_JAFLNF010000004.1"/>
</dbReference>
<name>A0A939EPH5_9HYPH</name>